<dbReference type="AlphaFoldDB" id="A0A6M6E5G0"/>
<accession>A0A6M6E5G0</accession>
<feature type="transmembrane region" description="Helical" evidence="1">
    <location>
        <begin position="16"/>
        <end position="34"/>
    </location>
</feature>
<evidence type="ECO:0000256" key="1">
    <source>
        <dbReference type="SAM" id="Phobius"/>
    </source>
</evidence>
<protein>
    <submittedName>
        <fullName evidence="2">Uncharacterized protein</fullName>
    </submittedName>
</protein>
<sequence>MKSLNNLSFKENSKDIIAYIILTFLLVLCISLLVPSVREHIRIWIDVHTTNVETHIPGALNKPSSVRGSW</sequence>
<keyword evidence="1" id="KW-0812">Transmembrane</keyword>
<dbReference type="RefSeq" id="WP_171778785.1">
    <property type="nucleotide sequence ID" value="NZ_CP045273.1"/>
</dbReference>
<geneLocation type="plasmid" evidence="3">
    <name>pfdu301a</name>
</geneLocation>
<reference evidence="2 3" key="1">
    <citation type="submission" date="2019-10" db="EMBL/GenBank/DDBJ databases">
        <title>Complete genome sequences for adaption low water activity.</title>
        <authorList>
            <person name="Zhao L."/>
            <person name="Zhong J."/>
        </authorList>
    </citation>
    <scope>NUCLEOTIDE SEQUENCE [LARGE SCALE GENOMIC DNA]</scope>
    <source>
        <strain evidence="2 3">FDU301</strain>
        <plasmid evidence="3">pfdu301a</plasmid>
    </source>
</reference>
<name>A0A6M6E5G0_PRIMG</name>
<keyword evidence="1" id="KW-0472">Membrane</keyword>
<evidence type="ECO:0000313" key="2">
    <source>
        <dbReference type="EMBL" id="QJX80786.1"/>
    </source>
</evidence>
<dbReference type="EMBL" id="CP045273">
    <property type="protein sequence ID" value="QJX80786.1"/>
    <property type="molecule type" value="Genomic_DNA"/>
</dbReference>
<keyword evidence="2" id="KW-0614">Plasmid</keyword>
<organism evidence="2 3">
    <name type="scientific">Priestia megaterium</name>
    <name type="common">Bacillus megaterium</name>
    <dbReference type="NCBI Taxonomy" id="1404"/>
    <lineage>
        <taxon>Bacteria</taxon>
        <taxon>Bacillati</taxon>
        <taxon>Bacillota</taxon>
        <taxon>Bacilli</taxon>
        <taxon>Bacillales</taxon>
        <taxon>Bacillaceae</taxon>
        <taxon>Priestia</taxon>
    </lineage>
</organism>
<keyword evidence="1" id="KW-1133">Transmembrane helix</keyword>
<dbReference type="Proteomes" id="UP000501076">
    <property type="component" value="Plasmid pFDU301A"/>
</dbReference>
<evidence type="ECO:0000313" key="3">
    <source>
        <dbReference type="Proteomes" id="UP000501076"/>
    </source>
</evidence>
<gene>
    <name evidence="2" type="ORF">FDZ14_32365</name>
</gene>
<proteinExistence type="predicted"/>